<accession>A0AA39IQD1</accession>
<gene>
    <name evidence="1" type="ORF">QR680_010423</name>
</gene>
<organism evidence="1 2">
    <name type="scientific">Steinernema hermaphroditum</name>
    <dbReference type="NCBI Taxonomy" id="289476"/>
    <lineage>
        <taxon>Eukaryota</taxon>
        <taxon>Metazoa</taxon>
        <taxon>Ecdysozoa</taxon>
        <taxon>Nematoda</taxon>
        <taxon>Chromadorea</taxon>
        <taxon>Rhabditida</taxon>
        <taxon>Tylenchina</taxon>
        <taxon>Panagrolaimomorpha</taxon>
        <taxon>Strongyloidoidea</taxon>
        <taxon>Steinernematidae</taxon>
        <taxon>Steinernema</taxon>
    </lineage>
</organism>
<dbReference type="EMBL" id="JAUCMV010000001">
    <property type="protein sequence ID" value="KAK0427781.1"/>
    <property type="molecule type" value="Genomic_DNA"/>
</dbReference>
<keyword evidence="2" id="KW-1185">Reference proteome</keyword>
<evidence type="ECO:0008006" key="3">
    <source>
        <dbReference type="Google" id="ProtNLM"/>
    </source>
</evidence>
<dbReference type="AlphaFoldDB" id="A0AA39IQD1"/>
<protein>
    <recommendedName>
        <fullName evidence="3">F-box domain-containing protein</fullName>
    </recommendedName>
</protein>
<reference evidence="1" key="1">
    <citation type="submission" date="2023-06" db="EMBL/GenBank/DDBJ databases">
        <title>Genomic analysis of the entomopathogenic nematode Steinernema hermaphroditum.</title>
        <authorList>
            <person name="Schwarz E.M."/>
            <person name="Heppert J.K."/>
            <person name="Baniya A."/>
            <person name="Schwartz H.T."/>
            <person name="Tan C.-H."/>
            <person name="Antoshechkin I."/>
            <person name="Sternberg P.W."/>
            <person name="Goodrich-Blair H."/>
            <person name="Dillman A.R."/>
        </authorList>
    </citation>
    <scope>NUCLEOTIDE SEQUENCE</scope>
    <source>
        <strain evidence="1">PS9179</strain>
        <tissue evidence="1">Whole animal</tissue>
    </source>
</reference>
<name>A0AA39IQD1_9BILA</name>
<evidence type="ECO:0000313" key="1">
    <source>
        <dbReference type="EMBL" id="KAK0427781.1"/>
    </source>
</evidence>
<sequence>MDSVPYVFCEDVLERLSRKNLNTMAELLGHWGIATQRFLEKCRTFNMTISKDDEGWWYSIADENTRDMENGPHSHEEFLSMDRRYVEFHHIFICVGQSDGDKFRCSKEEIVRRVVPFLILRMRPDSTLVFMSDYLKEITLDYYNMFRSCFSFRHLDLVYVGPESEEFLALQLQNNPFLCSLTLCSWPQTDATEQLLLIFLNSRGNRLLFFRQSSEIQPPLKITIEFVKAAVQSWVGGGERRALFGNAGVTREEILSIPLPENVTRTEKEGEQEGDLCVRYTKEDGSSLTCEVRFSIGCISINSA</sequence>
<dbReference type="Proteomes" id="UP001175271">
    <property type="component" value="Unassembled WGS sequence"/>
</dbReference>
<evidence type="ECO:0000313" key="2">
    <source>
        <dbReference type="Proteomes" id="UP001175271"/>
    </source>
</evidence>
<comment type="caution">
    <text evidence="1">The sequence shown here is derived from an EMBL/GenBank/DDBJ whole genome shotgun (WGS) entry which is preliminary data.</text>
</comment>
<proteinExistence type="predicted"/>